<evidence type="ECO:0000313" key="14">
    <source>
        <dbReference type="Proteomes" id="UP000326061"/>
    </source>
</evidence>
<dbReference type="GO" id="GO:0000160">
    <property type="term" value="P:phosphorelay signal transduction system"/>
    <property type="evidence" value="ECO:0007669"/>
    <property type="project" value="UniProtKB-KW"/>
</dbReference>
<dbReference type="SUPFAM" id="SSF47226">
    <property type="entry name" value="Histidine-containing phosphotransfer domain, HPT domain"/>
    <property type="match status" value="1"/>
</dbReference>
<keyword evidence="8" id="KW-0902">Two-component regulatory system</keyword>
<name>A0AAJ4A358_9BACT</name>
<keyword evidence="7 11" id="KW-1133">Transmembrane helix</keyword>
<keyword evidence="5" id="KW-0547">Nucleotide-binding</keyword>
<evidence type="ECO:0000256" key="6">
    <source>
        <dbReference type="ARBA" id="ARBA00022840"/>
    </source>
</evidence>
<evidence type="ECO:0000256" key="5">
    <source>
        <dbReference type="ARBA" id="ARBA00022741"/>
    </source>
</evidence>
<evidence type="ECO:0000313" key="13">
    <source>
        <dbReference type="EMBL" id="QFR43062.1"/>
    </source>
</evidence>
<dbReference type="PANTHER" id="PTHR45339">
    <property type="entry name" value="HYBRID SIGNAL TRANSDUCTION HISTIDINE KINASE J"/>
    <property type="match status" value="1"/>
</dbReference>
<evidence type="ECO:0000259" key="12">
    <source>
        <dbReference type="PROSITE" id="PS50110"/>
    </source>
</evidence>
<evidence type="ECO:0000256" key="9">
    <source>
        <dbReference type="ARBA" id="ARBA00023136"/>
    </source>
</evidence>
<feature type="domain" description="Response regulatory" evidence="12">
    <location>
        <begin position="86"/>
        <end position="203"/>
    </location>
</feature>
<comment type="subcellular location">
    <subcellularLocation>
        <location evidence="1">Cell membrane</location>
        <topology evidence="1">Multi-pass membrane protein</topology>
    </subcellularLocation>
</comment>
<keyword evidence="6" id="KW-0067">ATP-binding</keyword>
<evidence type="ECO:0000256" key="8">
    <source>
        <dbReference type="ARBA" id="ARBA00023012"/>
    </source>
</evidence>
<dbReference type="PANTHER" id="PTHR45339:SF1">
    <property type="entry name" value="HYBRID SIGNAL TRANSDUCTION HISTIDINE KINASE J"/>
    <property type="match status" value="1"/>
</dbReference>
<dbReference type="InterPro" id="IPR011006">
    <property type="entry name" value="CheY-like_superfamily"/>
</dbReference>
<dbReference type="KEGG" id="suln:FJR47_03745"/>
<dbReference type="GO" id="GO:0005886">
    <property type="term" value="C:plasma membrane"/>
    <property type="evidence" value="ECO:0007669"/>
    <property type="project" value="UniProtKB-SubCell"/>
</dbReference>
<dbReference type="InterPro" id="IPR001789">
    <property type="entry name" value="Sig_transdc_resp-reg_receiver"/>
</dbReference>
<keyword evidence="2" id="KW-1003">Cell membrane</keyword>
<organism evidence="13 14">
    <name type="scientific">Sulfurimonas xiamenensis</name>
    <dbReference type="NCBI Taxonomy" id="2590021"/>
    <lineage>
        <taxon>Bacteria</taxon>
        <taxon>Pseudomonadati</taxon>
        <taxon>Campylobacterota</taxon>
        <taxon>Epsilonproteobacteria</taxon>
        <taxon>Campylobacterales</taxon>
        <taxon>Sulfurimonadaceae</taxon>
        <taxon>Sulfurimonas</taxon>
    </lineage>
</organism>
<dbReference type="Gene3D" id="3.40.50.2300">
    <property type="match status" value="1"/>
</dbReference>
<dbReference type="Gene3D" id="1.20.120.160">
    <property type="entry name" value="HPT domain"/>
    <property type="match status" value="1"/>
</dbReference>
<evidence type="ECO:0000256" key="7">
    <source>
        <dbReference type="ARBA" id="ARBA00022989"/>
    </source>
</evidence>
<protein>
    <submittedName>
        <fullName evidence="13">Response regulator</fullName>
    </submittedName>
</protein>
<dbReference type="InterPro" id="IPR036641">
    <property type="entry name" value="HPT_dom_sf"/>
</dbReference>
<feature type="modified residue" description="4-aspartylphosphate" evidence="10">
    <location>
        <position position="136"/>
    </location>
</feature>
<proteinExistence type="predicted"/>
<evidence type="ECO:0000256" key="11">
    <source>
        <dbReference type="SAM" id="Phobius"/>
    </source>
</evidence>
<accession>A0AAJ4A358</accession>
<evidence type="ECO:0000256" key="2">
    <source>
        <dbReference type="ARBA" id="ARBA00022475"/>
    </source>
</evidence>
<keyword evidence="9 11" id="KW-0472">Membrane</keyword>
<dbReference type="AlphaFoldDB" id="A0AAJ4A358"/>
<keyword evidence="14" id="KW-1185">Reference proteome</keyword>
<reference evidence="14" key="1">
    <citation type="submission" date="2019-06" db="EMBL/GenBank/DDBJ databases">
        <title>Sulfurimonas gotlandica sp. nov., a chemoautotrophic and psychrotolerant epsilonproteobacterium isolated from a pelagic redoxcline, and an emended description of the genus Sulfurimonas.</title>
        <authorList>
            <person name="Wang S."/>
            <person name="Jiang L."/>
            <person name="Shao Z."/>
        </authorList>
    </citation>
    <scope>NUCLEOTIDE SEQUENCE [LARGE SCALE GENOMIC DNA]</scope>
    <source>
        <strain evidence="14">1-1N</strain>
    </source>
</reference>
<dbReference type="CDD" id="cd17546">
    <property type="entry name" value="REC_hyHK_CKI1_RcsC-like"/>
    <property type="match status" value="1"/>
</dbReference>
<feature type="transmembrane region" description="Helical" evidence="11">
    <location>
        <begin position="12"/>
        <end position="32"/>
    </location>
</feature>
<dbReference type="EMBL" id="CP041166">
    <property type="protein sequence ID" value="QFR43062.1"/>
    <property type="molecule type" value="Genomic_DNA"/>
</dbReference>
<dbReference type="Pfam" id="PF00072">
    <property type="entry name" value="Response_reg"/>
    <property type="match status" value="1"/>
</dbReference>
<dbReference type="Proteomes" id="UP000326061">
    <property type="component" value="Chromosome"/>
</dbReference>
<gene>
    <name evidence="13" type="ORF">FJR47_03745</name>
</gene>
<dbReference type="SMART" id="SM00448">
    <property type="entry name" value="REC"/>
    <property type="match status" value="1"/>
</dbReference>
<evidence type="ECO:0000256" key="10">
    <source>
        <dbReference type="PROSITE-ProRule" id="PRU00169"/>
    </source>
</evidence>
<sequence>MQLLINEYFLKITALITAVTLLIIYFIFKILYKKNTSDSLDKQSIEVKTSSKTEDDIIEPENRKKRELIPHSKITKENFSLFKNVKILIAEDNIINQKVITSILSNSGIDITIANNGQEALNILEKESDFSIIFMDAHMPVMDGYQATRMIRKNQNYNHIPIIALSGDTAPEDIKNMLNAGMEAHLEKPIKMDAIYDVLYIYTTGEEEQNNSYKSQKVNLKLDTEKGLEICGDDKNFYLEILNDFISSYCDSADKLQKYINDKNKTDADKMLLDISGVSANIGANNLHDRALDLKKSITNPTDDLKYINDLKKYSRSLHQVCEAIEKYKNNN</sequence>
<dbReference type="GO" id="GO:0005524">
    <property type="term" value="F:ATP binding"/>
    <property type="evidence" value="ECO:0007669"/>
    <property type="project" value="UniProtKB-KW"/>
</dbReference>
<evidence type="ECO:0000256" key="4">
    <source>
        <dbReference type="ARBA" id="ARBA00022692"/>
    </source>
</evidence>
<keyword evidence="3 10" id="KW-0597">Phosphoprotein</keyword>
<dbReference type="PROSITE" id="PS50110">
    <property type="entry name" value="RESPONSE_REGULATORY"/>
    <property type="match status" value="1"/>
</dbReference>
<evidence type="ECO:0000256" key="3">
    <source>
        <dbReference type="ARBA" id="ARBA00022553"/>
    </source>
</evidence>
<keyword evidence="4 11" id="KW-0812">Transmembrane</keyword>
<dbReference type="SUPFAM" id="SSF52172">
    <property type="entry name" value="CheY-like"/>
    <property type="match status" value="1"/>
</dbReference>
<evidence type="ECO:0000256" key="1">
    <source>
        <dbReference type="ARBA" id="ARBA00004651"/>
    </source>
</evidence>